<sequence length="91" mass="10478">MRRKSILQRDKENEKASGSSTTPSTTSRSYEKSVPSDEVEGISYRICQVAKISLSFPMHTHDRRGPLEFQTLDRRTDTVVEKTYPETQITR</sequence>
<feature type="compositionally biased region" description="Low complexity" evidence="1">
    <location>
        <begin position="17"/>
        <end position="28"/>
    </location>
</feature>
<keyword evidence="3" id="KW-1185">Reference proteome</keyword>
<dbReference type="OrthoDB" id="10344487at2759"/>
<accession>A0A8X6TWI9</accession>
<reference evidence="2" key="1">
    <citation type="submission" date="2020-08" db="EMBL/GenBank/DDBJ databases">
        <title>Multicomponent nature underlies the extraordinary mechanical properties of spider dragline silk.</title>
        <authorList>
            <person name="Kono N."/>
            <person name="Nakamura H."/>
            <person name="Mori M."/>
            <person name="Yoshida Y."/>
            <person name="Ohtoshi R."/>
            <person name="Malay A.D."/>
            <person name="Moran D.A.P."/>
            <person name="Tomita M."/>
            <person name="Numata K."/>
            <person name="Arakawa K."/>
        </authorList>
    </citation>
    <scope>NUCLEOTIDE SEQUENCE</scope>
</reference>
<evidence type="ECO:0000313" key="2">
    <source>
        <dbReference type="EMBL" id="GFT57676.1"/>
    </source>
</evidence>
<evidence type="ECO:0000313" key="3">
    <source>
        <dbReference type="Proteomes" id="UP000887013"/>
    </source>
</evidence>
<gene>
    <name evidence="2" type="ORF">NPIL_204401</name>
</gene>
<name>A0A8X6TWI9_NEPPI</name>
<feature type="region of interest" description="Disordered" evidence="1">
    <location>
        <begin position="1"/>
        <end position="39"/>
    </location>
</feature>
<evidence type="ECO:0000256" key="1">
    <source>
        <dbReference type="SAM" id="MobiDB-lite"/>
    </source>
</evidence>
<dbReference type="Proteomes" id="UP000887013">
    <property type="component" value="Unassembled WGS sequence"/>
</dbReference>
<proteinExistence type="predicted"/>
<dbReference type="AlphaFoldDB" id="A0A8X6TWI9"/>
<comment type="caution">
    <text evidence="2">The sequence shown here is derived from an EMBL/GenBank/DDBJ whole genome shotgun (WGS) entry which is preliminary data.</text>
</comment>
<dbReference type="EMBL" id="BMAW01067020">
    <property type="protein sequence ID" value="GFT57676.1"/>
    <property type="molecule type" value="Genomic_DNA"/>
</dbReference>
<organism evidence="2 3">
    <name type="scientific">Nephila pilipes</name>
    <name type="common">Giant wood spider</name>
    <name type="synonym">Nephila maculata</name>
    <dbReference type="NCBI Taxonomy" id="299642"/>
    <lineage>
        <taxon>Eukaryota</taxon>
        <taxon>Metazoa</taxon>
        <taxon>Ecdysozoa</taxon>
        <taxon>Arthropoda</taxon>
        <taxon>Chelicerata</taxon>
        <taxon>Arachnida</taxon>
        <taxon>Araneae</taxon>
        <taxon>Araneomorphae</taxon>
        <taxon>Entelegynae</taxon>
        <taxon>Araneoidea</taxon>
        <taxon>Nephilidae</taxon>
        <taxon>Nephila</taxon>
    </lineage>
</organism>
<protein>
    <submittedName>
        <fullName evidence="2">Uncharacterized protein</fullName>
    </submittedName>
</protein>